<dbReference type="RefSeq" id="WP_244726929.1">
    <property type="nucleotide sequence ID" value="NZ_CP095045.1"/>
</dbReference>
<feature type="region of interest" description="Disordered" evidence="2">
    <location>
        <begin position="302"/>
        <end position="331"/>
    </location>
</feature>
<dbReference type="PANTHER" id="PTHR18964:SF149">
    <property type="entry name" value="BIFUNCTIONAL UDP-N-ACETYLGLUCOSAMINE 2-EPIMERASE_N-ACETYLMANNOSAMINE KINASE"/>
    <property type="match status" value="1"/>
</dbReference>
<dbReference type="InterPro" id="IPR043129">
    <property type="entry name" value="ATPase_NBD"/>
</dbReference>
<reference evidence="3 4" key="1">
    <citation type="submission" date="2022-04" db="EMBL/GenBank/DDBJ databases">
        <title>Leucobacter sp. isolated from rhizosphere of garlic.</title>
        <authorList>
            <person name="Won M."/>
            <person name="Lee C.-M."/>
            <person name="Woen H.-Y."/>
            <person name="Kwon S.-W."/>
        </authorList>
    </citation>
    <scope>NUCLEOTIDE SEQUENCE [LARGE SCALE GENOMIC DNA]</scope>
    <source>
        <strain evidence="3 4">H21R-40</strain>
    </source>
</reference>
<dbReference type="Proteomes" id="UP000831786">
    <property type="component" value="Chromosome"/>
</dbReference>
<sequence>MSDRLRIGMDIGGTKTEAVAIDAAGGVVATALLPTPPGVEPVLATAEQAIAELAAQTGRGVREFASVGVGIPGQVDRASGEVRLAYNIGIEHLALAARLGERTGLPVALDNDVNAAALGAAHLMGLDGTVSYLNIGTGLAEGLVIDGALQRGAHGITGEIGHFAIDPLGRQCLCGQLGCLETAASGAALRNFWPAGGEHPGRTLLPAVDAGDAEAQAAFEHLVRGSATAIRLLVLLLDPHTVVIGGGLRLLGDRLFDAIRGRLAEWGAQSPFIAELGIAERIRLLSEGSPAAAVGAALAGADRPGEAAADRPGEPVAGRAGTDAHRRGDAP</sequence>
<evidence type="ECO:0000313" key="4">
    <source>
        <dbReference type="Proteomes" id="UP000831786"/>
    </source>
</evidence>
<comment type="similarity">
    <text evidence="1">Belongs to the ROK (NagC/XylR) family.</text>
</comment>
<accession>A0ABY4FJI6</accession>
<evidence type="ECO:0000313" key="3">
    <source>
        <dbReference type="EMBL" id="UOQ56570.1"/>
    </source>
</evidence>
<organism evidence="3 4">
    <name type="scientific">Leucobacter allii</name>
    <dbReference type="NCBI Taxonomy" id="2932247"/>
    <lineage>
        <taxon>Bacteria</taxon>
        <taxon>Bacillati</taxon>
        <taxon>Actinomycetota</taxon>
        <taxon>Actinomycetes</taxon>
        <taxon>Micrococcales</taxon>
        <taxon>Microbacteriaceae</taxon>
        <taxon>Leucobacter</taxon>
    </lineage>
</organism>
<protein>
    <submittedName>
        <fullName evidence="3">ROK family protein</fullName>
    </submittedName>
</protein>
<dbReference type="Pfam" id="PF00480">
    <property type="entry name" value="ROK"/>
    <property type="match status" value="1"/>
</dbReference>
<feature type="compositionally biased region" description="Basic and acidic residues" evidence="2">
    <location>
        <begin position="322"/>
        <end position="331"/>
    </location>
</feature>
<feature type="compositionally biased region" description="Basic and acidic residues" evidence="2">
    <location>
        <begin position="303"/>
        <end position="313"/>
    </location>
</feature>
<gene>
    <name evidence="3" type="ORF">MUN78_12920</name>
</gene>
<keyword evidence="4" id="KW-1185">Reference proteome</keyword>
<proteinExistence type="inferred from homology"/>
<name>A0ABY4FJI6_9MICO</name>
<dbReference type="InterPro" id="IPR000600">
    <property type="entry name" value="ROK"/>
</dbReference>
<dbReference type="EMBL" id="CP095045">
    <property type="protein sequence ID" value="UOQ56570.1"/>
    <property type="molecule type" value="Genomic_DNA"/>
</dbReference>
<dbReference type="Gene3D" id="3.30.420.40">
    <property type="match status" value="2"/>
</dbReference>
<evidence type="ECO:0000256" key="1">
    <source>
        <dbReference type="ARBA" id="ARBA00006479"/>
    </source>
</evidence>
<dbReference type="SUPFAM" id="SSF53067">
    <property type="entry name" value="Actin-like ATPase domain"/>
    <property type="match status" value="1"/>
</dbReference>
<dbReference type="PANTHER" id="PTHR18964">
    <property type="entry name" value="ROK (REPRESSOR, ORF, KINASE) FAMILY"/>
    <property type="match status" value="1"/>
</dbReference>
<evidence type="ECO:0000256" key="2">
    <source>
        <dbReference type="SAM" id="MobiDB-lite"/>
    </source>
</evidence>